<dbReference type="PANTHER" id="PTHR43790:SF9">
    <property type="entry name" value="GALACTOFURANOSE TRANSPORTER ATP-BINDING PROTEIN YTFR"/>
    <property type="match status" value="1"/>
</dbReference>
<dbReference type="GO" id="GO:0005524">
    <property type="term" value="F:ATP binding"/>
    <property type="evidence" value="ECO:0007669"/>
    <property type="project" value="UniProtKB-KW"/>
</dbReference>
<evidence type="ECO:0000313" key="11">
    <source>
        <dbReference type="Proteomes" id="UP000050430"/>
    </source>
</evidence>
<comment type="subcellular location">
    <subcellularLocation>
        <location evidence="1">Cell membrane</location>
        <topology evidence="1">Peripheral membrane protein</topology>
    </subcellularLocation>
</comment>
<evidence type="ECO:0000256" key="5">
    <source>
        <dbReference type="ARBA" id="ARBA00022741"/>
    </source>
</evidence>
<keyword evidence="11" id="KW-1185">Reference proteome</keyword>
<keyword evidence="7" id="KW-1278">Translocase</keyword>
<dbReference type="InterPro" id="IPR003439">
    <property type="entry name" value="ABC_transporter-like_ATP-bd"/>
</dbReference>
<dbReference type="GO" id="GO:0005886">
    <property type="term" value="C:plasma membrane"/>
    <property type="evidence" value="ECO:0007669"/>
    <property type="project" value="UniProtKB-SubCell"/>
</dbReference>
<dbReference type="FunFam" id="3.40.50.300:FF:000127">
    <property type="entry name" value="Ribose import ATP-binding protein RbsA"/>
    <property type="match status" value="1"/>
</dbReference>
<dbReference type="AlphaFoldDB" id="A0A0P6WZU4"/>
<keyword evidence="3" id="KW-1003">Cell membrane</keyword>
<keyword evidence="6" id="KW-0067">ATP-binding</keyword>
<keyword evidence="4" id="KW-0677">Repeat</keyword>
<dbReference type="Proteomes" id="UP000050430">
    <property type="component" value="Unassembled WGS sequence"/>
</dbReference>
<dbReference type="EMBL" id="LGCK01000008">
    <property type="protein sequence ID" value="KPL72382.1"/>
    <property type="molecule type" value="Genomic_DNA"/>
</dbReference>
<feature type="domain" description="ABC transporter" evidence="9">
    <location>
        <begin position="8"/>
        <end position="246"/>
    </location>
</feature>
<accession>A0A0P6WZU4</accession>
<dbReference type="CDD" id="cd03216">
    <property type="entry name" value="ABC_Carb_Monos_I"/>
    <property type="match status" value="1"/>
</dbReference>
<keyword evidence="5" id="KW-0547">Nucleotide-binding</keyword>
<comment type="caution">
    <text evidence="10">The sequence shown here is derived from an EMBL/GenBank/DDBJ whole genome shotgun (WGS) entry which is preliminary data.</text>
</comment>
<gene>
    <name evidence="10" type="ORF">ADM99_08115</name>
</gene>
<keyword evidence="2" id="KW-0813">Transport</keyword>
<evidence type="ECO:0000256" key="8">
    <source>
        <dbReference type="ARBA" id="ARBA00023136"/>
    </source>
</evidence>
<feature type="domain" description="ABC transporter" evidence="9">
    <location>
        <begin position="257"/>
        <end position="500"/>
    </location>
</feature>
<dbReference type="Pfam" id="PF00005">
    <property type="entry name" value="ABC_tran"/>
    <property type="match status" value="2"/>
</dbReference>
<evidence type="ECO:0000259" key="9">
    <source>
        <dbReference type="PROSITE" id="PS50893"/>
    </source>
</evidence>
<dbReference type="STRING" id="229920.ADM99_08115"/>
<dbReference type="GO" id="GO:0016887">
    <property type="term" value="F:ATP hydrolysis activity"/>
    <property type="evidence" value="ECO:0007669"/>
    <property type="project" value="InterPro"/>
</dbReference>
<evidence type="ECO:0000256" key="2">
    <source>
        <dbReference type="ARBA" id="ARBA00022448"/>
    </source>
</evidence>
<keyword evidence="8" id="KW-0472">Membrane</keyword>
<dbReference type="InterPro" id="IPR050107">
    <property type="entry name" value="ABC_carbohydrate_import_ATPase"/>
</dbReference>
<evidence type="ECO:0000256" key="4">
    <source>
        <dbReference type="ARBA" id="ARBA00022737"/>
    </source>
</evidence>
<dbReference type="CDD" id="cd03215">
    <property type="entry name" value="ABC_Carb_Monos_II"/>
    <property type="match status" value="1"/>
</dbReference>
<dbReference type="InterPro" id="IPR027417">
    <property type="entry name" value="P-loop_NTPase"/>
</dbReference>
<evidence type="ECO:0000313" key="10">
    <source>
        <dbReference type="EMBL" id="KPL72382.1"/>
    </source>
</evidence>
<evidence type="ECO:0000256" key="6">
    <source>
        <dbReference type="ARBA" id="ARBA00022840"/>
    </source>
</evidence>
<sequence>MNLSGNLLEVRNLSKIFPGVQALEGVDFNVNCGEVHVLLGENGAGKSTLIKIISGAYQPDSGSIFFKGKKVHENDPRNSLQMGVSVLYQEPSLVPNLNLIENIHLGIEPELPSLLTAIDEKKQLQNTLALFDELNLALDPYAQVSELNLAEQQMVAIARALHLSANLVIFDEPAAMLAQREVTQLFSVIRQLRARGLGIIYVTHRLEEAMQIGDRASIMRDGHMVATVAIDGTTKKDLVRMIVGHGVEDSITRISRSSKEEILRLEKVSSKEGITDVSINLHAGEILGITGLIGSGGTDLLQTIFGVNPVISGKIFMRGKEVKILSPQDAISLGIGFITEDRQNQGLILEMNAQENMTIASLDDISMGQIIDLQAENQIVEHYASRLNINPLILSGKSKFLSGGTQQKVVLSRWLARNCQVLLLDEPSRGVDVGSRAELYRLLNELTKRGTSMILVSSNIPEILTMADRIVVLRQGRIVKLLNRYEATHSAIMNLVEEGAVL</sequence>
<dbReference type="SUPFAM" id="SSF52540">
    <property type="entry name" value="P-loop containing nucleoside triphosphate hydrolases"/>
    <property type="match status" value="2"/>
</dbReference>
<dbReference type="SMART" id="SM00382">
    <property type="entry name" value="AAA"/>
    <property type="match status" value="2"/>
</dbReference>
<dbReference type="InterPro" id="IPR003593">
    <property type="entry name" value="AAA+_ATPase"/>
</dbReference>
<dbReference type="PROSITE" id="PS50893">
    <property type="entry name" value="ABC_TRANSPORTER_2"/>
    <property type="match status" value="2"/>
</dbReference>
<evidence type="ECO:0000256" key="7">
    <source>
        <dbReference type="ARBA" id="ARBA00022967"/>
    </source>
</evidence>
<name>A0A0P6WZU4_9CHLR</name>
<protein>
    <recommendedName>
        <fullName evidence="9">ABC transporter domain-containing protein</fullName>
    </recommendedName>
</protein>
<proteinExistence type="predicted"/>
<reference evidence="10 11" key="1">
    <citation type="submission" date="2015-07" db="EMBL/GenBank/DDBJ databases">
        <title>Genome sequence of Leptolinea tardivitalis DSM 16556.</title>
        <authorList>
            <person name="Hemp J."/>
            <person name="Ward L.M."/>
            <person name="Pace L.A."/>
            <person name="Fischer W.W."/>
        </authorList>
    </citation>
    <scope>NUCLEOTIDE SEQUENCE [LARGE SCALE GENOMIC DNA]</scope>
    <source>
        <strain evidence="10 11">YMTK-2</strain>
    </source>
</reference>
<dbReference type="Gene3D" id="3.40.50.300">
    <property type="entry name" value="P-loop containing nucleotide triphosphate hydrolases"/>
    <property type="match status" value="2"/>
</dbReference>
<evidence type="ECO:0000256" key="3">
    <source>
        <dbReference type="ARBA" id="ARBA00022475"/>
    </source>
</evidence>
<evidence type="ECO:0000256" key="1">
    <source>
        <dbReference type="ARBA" id="ARBA00004202"/>
    </source>
</evidence>
<organism evidence="10 11">
    <name type="scientific">Leptolinea tardivitalis</name>
    <dbReference type="NCBI Taxonomy" id="229920"/>
    <lineage>
        <taxon>Bacteria</taxon>
        <taxon>Bacillati</taxon>
        <taxon>Chloroflexota</taxon>
        <taxon>Anaerolineae</taxon>
        <taxon>Anaerolineales</taxon>
        <taxon>Anaerolineaceae</taxon>
        <taxon>Leptolinea</taxon>
    </lineage>
</organism>
<dbReference type="PANTHER" id="PTHR43790">
    <property type="entry name" value="CARBOHYDRATE TRANSPORT ATP-BINDING PROTEIN MG119-RELATED"/>
    <property type="match status" value="1"/>
</dbReference>